<evidence type="ECO:0000313" key="2">
    <source>
        <dbReference type="Proteomes" id="UP000228948"/>
    </source>
</evidence>
<gene>
    <name evidence="1" type="ORF">BG454_13475</name>
</gene>
<protein>
    <submittedName>
        <fullName evidence="1">Uncharacterized protein</fullName>
    </submittedName>
</protein>
<dbReference type="KEGG" id="rbg:BG454_13475"/>
<keyword evidence="2" id="KW-1185">Reference proteome</keyword>
<dbReference type="OrthoDB" id="7870012at2"/>
<dbReference type="EMBL" id="CP024899">
    <property type="protein sequence ID" value="ATX66704.1"/>
    <property type="molecule type" value="Genomic_DNA"/>
</dbReference>
<accession>A0A2K8KBB4</accession>
<dbReference type="Proteomes" id="UP000228948">
    <property type="component" value="Chromosome"/>
</dbReference>
<evidence type="ECO:0000313" key="1">
    <source>
        <dbReference type="EMBL" id="ATX66704.1"/>
    </source>
</evidence>
<dbReference type="AlphaFoldDB" id="A0A2K8KBB4"/>
<reference evidence="1 2" key="1">
    <citation type="submission" date="2017-11" db="EMBL/GenBank/DDBJ databases">
        <title>Revised Sequence and Annotation of the Rhodobaca barguzinensis strain alga05 Genome.</title>
        <authorList>
            <person name="Kopejtka K."/>
            <person name="Tomasch J.M."/>
            <person name="Bunk B."/>
            <person name="Koblizek M."/>
        </authorList>
    </citation>
    <scope>NUCLEOTIDE SEQUENCE [LARGE SCALE GENOMIC DNA]</scope>
    <source>
        <strain evidence="2">alga05</strain>
    </source>
</reference>
<dbReference type="RefSeq" id="WP_071479938.1">
    <property type="nucleotide sequence ID" value="NZ_CP024899.1"/>
</dbReference>
<name>A0A2K8KBB4_9RHOB</name>
<proteinExistence type="predicted"/>
<sequence>MKHQIKNLESGTEKNQPIDPVAAAYAEKLKALKDARHISGMPLDFWVDFTEGLDHGTVARLCSRADLFPKYNQPIQPIDPVAAAYADWLQARKDWRDLINIEGGEDFSHPLQLEAQGREDAAADIMLQEKPASMMGFAGLAALAWCFNAPGEPKPEELPELAQSVDCGPILAIWRACTGKDGFPET</sequence>
<dbReference type="STRING" id="441209.GCA_001870665_00865"/>
<organism evidence="1 2">
    <name type="scientific">Roseinatronobacter bogoriensis subsp. barguzinensis</name>
    <dbReference type="NCBI Taxonomy" id="441209"/>
    <lineage>
        <taxon>Bacteria</taxon>
        <taxon>Pseudomonadati</taxon>
        <taxon>Pseudomonadota</taxon>
        <taxon>Alphaproteobacteria</taxon>
        <taxon>Rhodobacterales</taxon>
        <taxon>Paracoccaceae</taxon>
        <taxon>Roseinatronobacter</taxon>
    </lineage>
</organism>